<dbReference type="Proteomes" id="UP000280395">
    <property type="component" value="Unassembled WGS sequence"/>
</dbReference>
<proteinExistence type="predicted"/>
<sequence length="39" mass="4546">MAKERIESPKLAKIFLKEHPEVWHKWVSEDAAKKVDASL</sequence>
<protein>
    <recommendedName>
        <fullName evidence="3">ABC-type glycine betaine transport system substrate-binding domain-containing protein</fullName>
    </recommendedName>
</protein>
<accession>A0A3M5UMF7</accession>
<reference evidence="1 2" key="1">
    <citation type="submission" date="2018-08" db="EMBL/GenBank/DDBJ databases">
        <title>Recombination of ecologically and evolutionarily significant loci maintains genetic cohesion in the Pseudomonas syringae species complex.</title>
        <authorList>
            <person name="Dillon M."/>
            <person name="Thakur S."/>
            <person name="Almeida R.N.D."/>
            <person name="Weir B.S."/>
            <person name="Guttman D.S."/>
        </authorList>
    </citation>
    <scope>NUCLEOTIDE SEQUENCE [LARGE SCALE GENOMIC DNA]</scope>
    <source>
        <strain evidence="1 2">ICMP 14479</strain>
    </source>
</reference>
<dbReference type="AlphaFoldDB" id="A0A3M5UMF7"/>
<gene>
    <name evidence="1" type="ORF">ALP29_200568</name>
</gene>
<evidence type="ECO:0000313" key="1">
    <source>
        <dbReference type="EMBL" id="RMU46437.1"/>
    </source>
</evidence>
<comment type="caution">
    <text evidence="1">The sequence shown here is derived from an EMBL/GenBank/DDBJ whole genome shotgun (WGS) entry which is preliminary data.</text>
</comment>
<evidence type="ECO:0008006" key="3">
    <source>
        <dbReference type="Google" id="ProtNLM"/>
    </source>
</evidence>
<organism evidence="1 2">
    <name type="scientific">Pseudomonas syringae pv. avii</name>
    <dbReference type="NCBI Taxonomy" id="663959"/>
    <lineage>
        <taxon>Bacteria</taxon>
        <taxon>Pseudomonadati</taxon>
        <taxon>Pseudomonadota</taxon>
        <taxon>Gammaproteobacteria</taxon>
        <taxon>Pseudomonadales</taxon>
        <taxon>Pseudomonadaceae</taxon>
        <taxon>Pseudomonas</taxon>
        <taxon>Pseudomonas syringae</taxon>
    </lineage>
</organism>
<evidence type="ECO:0000313" key="2">
    <source>
        <dbReference type="Proteomes" id="UP000280395"/>
    </source>
</evidence>
<name>A0A3M5UMF7_PSESX</name>
<dbReference type="EMBL" id="RBUA01001279">
    <property type="protein sequence ID" value="RMU46437.1"/>
    <property type="molecule type" value="Genomic_DNA"/>
</dbReference>